<dbReference type="Pfam" id="PF06189">
    <property type="entry name" value="5-nucleotidase"/>
    <property type="match status" value="1"/>
</dbReference>
<proteinExistence type="predicted"/>
<dbReference type="AlphaFoldDB" id="A0A3B0UZS0"/>
<dbReference type="GO" id="GO:0009117">
    <property type="term" value="P:nucleotide metabolic process"/>
    <property type="evidence" value="ECO:0007669"/>
    <property type="project" value="InterPro"/>
</dbReference>
<dbReference type="SUPFAM" id="SSF56784">
    <property type="entry name" value="HAD-like"/>
    <property type="match status" value="1"/>
</dbReference>
<dbReference type="EC" id="3.1.3.5" evidence="1"/>
<dbReference type="GO" id="GO:0008253">
    <property type="term" value="F:5'-nucleotidase activity"/>
    <property type="evidence" value="ECO:0007669"/>
    <property type="project" value="UniProtKB-EC"/>
</dbReference>
<organism evidence="1">
    <name type="scientific">hydrothermal vent metagenome</name>
    <dbReference type="NCBI Taxonomy" id="652676"/>
    <lineage>
        <taxon>unclassified sequences</taxon>
        <taxon>metagenomes</taxon>
        <taxon>ecological metagenomes</taxon>
    </lineage>
</organism>
<dbReference type="InterPro" id="IPR010394">
    <property type="entry name" value="5-nucleotidase"/>
</dbReference>
<dbReference type="PANTHER" id="PTHR31367:SF5">
    <property type="entry name" value="CYTOSOLIC 5'-NUCLEOTIDASE 1A"/>
    <property type="match status" value="1"/>
</dbReference>
<dbReference type="InterPro" id="IPR036412">
    <property type="entry name" value="HAD-like_sf"/>
</dbReference>
<accession>A0A3B0UZS0</accession>
<dbReference type="GO" id="GO:0000287">
    <property type="term" value="F:magnesium ion binding"/>
    <property type="evidence" value="ECO:0007669"/>
    <property type="project" value="InterPro"/>
</dbReference>
<name>A0A3B0UZS0_9ZZZZ</name>
<evidence type="ECO:0000313" key="1">
    <source>
        <dbReference type="EMBL" id="VAW33643.1"/>
    </source>
</evidence>
<reference evidence="1" key="1">
    <citation type="submission" date="2018-06" db="EMBL/GenBank/DDBJ databases">
        <authorList>
            <person name="Zhirakovskaya E."/>
        </authorList>
    </citation>
    <scope>NUCLEOTIDE SEQUENCE</scope>
</reference>
<dbReference type="EMBL" id="UOEW01000041">
    <property type="protein sequence ID" value="VAW33643.1"/>
    <property type="molecule type" value="Genomic_DNA"/>
</dbReference>
<protein>
    <submittedName>
        <fullName evidence="1">5'-nucleotidase</fullName>
        <ecNumber evidence="1">3.1.3.5</ecNumber>
    </submittedName>
</protein>
<gene>
    <name evidence="1" type="ORF">MNBD_GAMMA01-385</name>
</gene>
<dbReference type="PANTHER" id="PTHR31367">
    <property type="entry name" value="CYTOSOLIC 5'-NUCLEOTIDASE 1 FAMILY MEMBER"/>
    <property type="match status" value="1"/>
</dbReference>
<sequence length="340" mass="37673">MNSSSSKQPASAQVSNAHDPVLVIAVSSRTLFDLSYEHDIYLKDGVDEYRKHQLAHETEVLNSGIAFSLVKKLLAIKHPETNLPLVEVILVSRNNGDTGLRIFNSIQHYNLNIQRAAFSNGKSPYAYLKAFGAHLFLSAHNQDVELALKAGYASAHLLTRNLEKNLTSGDNNQVRIAFDGDAVLFSDDSEKIYKQEGLAAFKDNEQKKAGIPLTGGPFKPFLLALHNLQSLFKVDETPIRTALVTARSAPSHKRVILTLREWGIRIDEALFVGGLDKAEFLKAFKADIFFDDQLIYIQSASNNRLTSGHVPYGVANANNTTSSSENSDHFARFTCKRKNN</sequence>
<dbReference type="GO" id="GO:0005737">
    <property type="term" value="C:cytoplasm"/>
    <property type="evidence" value="ECO:0007669"/>
    <property type="project" value="InterPro"/>
</dbReference>
<dbReference type="GO" id="GO:0000166">
    <property type="term" value="F:nucleotide binding"/>
    <property type="evidence" value="ECO:0007669"/>
    <property type="project" value="InterPro"/>
</dbReference>
<keyword evidence="1" id="KW-0378">Hydrolase</keyword>